<organism evidence="1 2">
    <name type="scientific">Popillia japonica</name>
    <name type="common">Japanese beetle</name>
    <dbReference type="NCBI Taxonomy" id="7064"/>
    <lineage>
        <taxon>Eukaryota</taxon>
        <taxon>Metazoa</taxon>
        <taxon>Ecdysozoa</taxon>
        <taxon>Arthropoda</taxon>
        <taxon>Hexapoda</taxon>
        <taxon>Insecta</taxon>
        <taxon>Pterygota</taxon>
        <taxon>Neoptera</taxon>
        <taxon>Endopterygota</taxon>
        <taxon>Coleoptera</taxon>
        <taxon>Polyphaga</taxon>
        <taxon>Scarabaeiformia</taxon>
        <taxon>Scarabaeidae</taxon>
        <taxon>Rutelinae</taxon>
        <taxon>Popillia</taxon>
    </lineage>
</organism>
<reference evidence="1 2" key="1">
    <citation type="journal article" date="2024" name="BMC Genomics">
        <title>De novo assembly and annotation of Popillia japonica's genome with initial clues to its potential as an invasive pest.</title>
        <authorList>
            <person name="Cucini C."/>
            <person name="Boschi S."/>
            <person name="Funari R."/>
            <person name="Cardaioli E."/>
            <person name="Iannotti N."/>
            <person name="Marturano G."/>
            <person name="Paoli F."/>
            <person name="Bruttini M."/>
            <person name="Carapelli A."/>
            <person name="Frati F."/>
            <person name="Nardi F."/>
        </authorList>
    </citation>
    <scope>NUCLEOTIDE SEQUENCE [LARGE SCALE GENOMIC DNA]</scope>
    <source>
        <strain evidence="1">DMR45628</strain>
    </source>
</reference>
<proteinExistence type="predicted"/>
<accession>A0AAW1MFI5</accession>
<protein>
    <recommendedName>
        <fullName evidence="3">Reverse transcriptase</fullName>
    </recommendedName>
</protein>
<name>A0AAW1MFI5_POPJA</name>
<dbReference type="AlphaFoldDB" id="A0AAW1MFI5"/>
<evidence type="ECO:0000313" key="2">
    <source>
        <dbReference type="Proteomes" id="UP001458880"/>
    </source>
</evidence>
<evidence type="ECO:0000313" key="1">
    <source>
        <dbReference type="EMBL" id="KAK9744982.1"/>
    </source>
</evidence>
<keyword evidence="2" id="KW-1185">Reference proteome</keyword>
<gene>
    <name evidence="1" type="ORF">QE152_g7278</name>
</gene>
<comment type="caution">
    <text evidence="1">The sequence shown here is derived from an EMBL/GenBank/DDBJ whole genome shotgun (WGS) entry which is preliminary data.</text>
</comment>
<dbReference type="Proteomes" id="UP001458880">
    <property type="component" value="Unassembled WGS sequence"/>
</dbReference>
<evidence type="ECO:0008006" key="3">
    <source>
        <dbReference type="Google" id="ProtNLM"/>
    </source>
</evidence>
<dbReference type="EMBL" id="JASPKY010000053">
    <property type="protein sequence ID" value="KAK9744982.1"/>
    <property type="molecule type" value="Genomic_DNA"/>
</dbReference>
<sequence>MTITKWVPLEIEDNKSLYVECKQLKRSTKELNERIAIILYEYKFKNISKLYHTDCDESFVQVEFAKYCGRNG</sequence>